<dbReference type="GO" id="GO:0000398">
    <property type="term" value="P:mRNA splicing, via spliceosome"/>
    <property type="evidence" value="ECO:0007669"/>
    <property type="project" value="TreeGrafter"/>
</dbReference>
<dbReference type="PANTHER" id="PTHR31809:SF0">
    <property type="entry name" value="BUD13 HOMOLOG"/>
    <property type="match status" value="1"/>
</dbReference>
<evidence type="ECO:0000256" key="1">
    <source>
        <dbReference type="ARBA" id="ARBA00011069"/>
    </source>
</evidence>
<keyword evidence="4" id="KW-1185">Reference proteome</keyword>
<feature type="compositionally biased region" description="Basic and acidic residues" evidence="2">
    <location>
        <begin position="102"/>
        <end position="123"/>
    </location>
</feature>
<proteinExistence type="inferred from homology"/>
<dbReference type="OrthoDB" id="6022at2759"/>
<comment type="similarity">
    <text evidence="1">Belongs to the CWC26 family.</text>
</comment>
<accession>A0A5C3QHE9</accession>
<evidence type="ECO:0000313" key="3">
    <source>
        <dbReference type="EMBL" id="TFK99598.1"/>
    </source>
</evidence>
<dbReference type="PANTHER" id="PTHR31809">
    <property type="entry name" value="BUD13 HOMOLOG"/>
    <property type="match status" value="1"/>
</dbReference>
<feature type="compositionally biased region" description="Low complexity" evidence="2">
    <location>
        <begin position="44"/>
        <end position="53"/>
    </location>
</feature>
<dbReference type="STRING" id="1884261.A0A5C3QHE9"/>
<dbReference type="EMBL" id="ML178833">
    <property type="protein sequence ID" value="TFK99598.1"/>
    <property type="molecule type" value="Genomic_DNA"/>
</dbReference>
<gene>
    <name evidence="3" type="ORF">BDV98DRAFT_173680</name>
</gene>
<dbReference type="Proteomes" id="UP000305067">
    <property type="component" value="Unassembled WGS sequence"/>
</dbReference>
<organism evidence="3 4">
    <name type="scientific">Pterulicium gracile</name>
    <dbReference type="NCBI Taxonomy" id="1884261"/>
    <lineage>
        <taxon>Eukaryota</taxon>
        <taxon>Fungi</taxon>
        <taxon>Dikarya</taxon>
        <taxon>Basidiomycota</taxon>
        <taxon>Agaricomycotina</taxon>
        <taxon>Agaricomycetes</taxon>
        <taxon>Agaricomycetidae</taxon>
        <taxon>Agaricales</taxon>
        <taxon>Pleurotineae</taxon>
        <taxon>Pterulaceae</taxon>
        <taxon>Pterulicium</taxon>
    </lineage>
</organism>
<feature type="compositionally biased region" description="Basic and acidic residues" evidence="2">
    <location>
        <begin position="169"/>
        <end position="232"/>
    </location>
</feature>
<dbReference type="InterPro" id="IPR018609">
    <property type="entry name" value="Bud13"/>
</dbReference>
<sequence length="331" mass="37230">MSSMKAYLAEKYMSGPKADAILERAAPKKRKRKAGTSSTSHLQSAGASGSSSSFVKDDDGGWGDESKADDDDEEAAQAVVASDRGFKKRKAADSSTGWTTLREGDNAMAELDRNQASRDREKEEIEAEDEKPTVVDAEPAKSFVGGLVSAKDLTKALRPKTVEAKMTKEQIEAAQETIHRDSSGRKIDEKAERAEAARKKRQREEKDAERMEWGKGIAQREEKEKMKKDAERNRHKGFSRTVDDKELNEDLKSKDLWNDPAAMFMSKKRSKGPRRPEYNGPPPPPNRFNLKPGYRWDGVDRGNGFETKYFQSLNSKKRLDLESYQWGAEDM</sequence>
<dbReference type="Pfam" id="PF09736">
    <property type="entry name" value="Bud13"/>
    <property type="match status" value="1"/>
</dbReference>
<dbReference type="GO" id="GO:0003723">
    <property type="term" value="F:RNA binding"/>
    <property type="evidence" value="ECO:0007669"/>
    <property type="project" value="TreeGrafter"/>
</dbReference>
<dbReference type="AlphaFoldDB" id="A0A5C3QHE9"/>
<dbReference type="GO" id="GO:0070274">
    <property type="term" value="C:RES complex"/>
    <property type="evidence" value="ECO:0007669"/>
    <property type="project" value="TreeGrafter"/>
</dbReference>
<name>A0A5C3QHE9_9AGAR</name>
<protein>
    <submittedName>
        <fullName evidence="3">Pre-mRNA-splicing factor of RES complex-domain-containing protein</fullName>
    </submittedName>
</protein>
<dbReference type="GO" id="GO:0005684">
    <property type="term" value="C:U2-type spliceosomal complex"/>
    <property type="evidence" value="ECO:0007669"/>
    <property type="project" value="TreeGrafter"/>
</dbReference>
<feature type="region of interest" description="Disordered" evidence="2">
    <location>
        <begin position="169"/>
        <end position="247"/>
    </location>
</feature>
<feature type="region of interest" description="Disordered" evidence="2">
    <location>
        <begin position="260"/>
        <end position="295"/>
    </location>
</feature>
<evidence type="ECO:0000313" key="4">
    <source>
        <dbReference type="Proteomes" id="UP000305067"/>
    </source>
</evidence>
<feature type="region of interest" description="Disordered" evidence="2">
    <location>
        <begin position="17"/>
        <end position="138"/>
    </location>
</feature>
<evidence type="ECO:0000256" key="2">
    <source>
        <dbReference type="SAM" id="MobiDB-lite"/>
    </source>
</evidence>
<reference evidence="3 4" key="1">
    <citation type="journal article" date="2019" name="Nat. Ecol. Evol.">
        <title>Megaphylogeny resolves global patterns of mushroom evolution.</title>
        <authorList>
            <person name="Varga T."/>
            <person name="Krizsan K."/>
            <person name="Foldi C."/>
            <person name="Dima B."/>
            <person name="Sanchez-Garcia M."/>
            <person name="Sanchez-Ramirez S."/>
            <person name="Szollosi G.J."/>
            <person name="Szarkandi J.G."/>
            <person name="Papp V."/>
            <person name="Albert L."/>
            <person name="Andreopoulos W."/>
            <person name="Angelini C."/>
            <person name="Antonin V."/>
            <person name="Barry K.W."/>
            <person name="Bougher N.L."/>
            <person name="Buchanan P."/>
            <person name="Buyck B."/>
            <person name="Bense V."/>
            <person name="Catcheside P."/>
            <person name="Chovatia M."/>
            <person name="Cooper J."/>
            <person name="Damon W."/>
            <person name="Desjardin D."/>
            <person name="Finy P."/>
            <person name="Geml J."/>
            <person name="Haridas S."/>
            <person name="Hughes K."/>
            <person name="Justo A."/>
            <person name="Karasinski D."/>
            <person name="Kautmanova I."/>
            <person name="Kiss B."/>
            <person name="Kocsube S."/>
            <person name="Kotiranta H."/>
            <person name="LaButti K.M."/>
            <person name="Lechner B.E."/>
            <person name="Liimatainen K."/>
            <person name="Lipzen A."/>
            <person name="Lukacs Z."/>
            <person name="Mihaltcheva S."/>
            <person name="Morgado L.N."/>
            <person name="Niskanen T."/>
            <person name="Noordeloos M.E."/>
            <person name="Ohm R.A."/>
            <person name="Ortiz-Santana B."/>
            <person name="Ovrebo C."/>
            <person name="Racz N."/>
            <person name="Riley R."/>
            <person name="Savchenko A."/>
            <person name="Shiryaev A."/>
            <person name="Soop K."/>
            <person name="Spirin V."/>
            <person name="Szebenyi C."/>
            <person name="Tomsovsky M."/>
            <person name="Tulloss R.E."/>
            <person name="Uehling J."/>
            <person name="Grigoriev I.V."/>
            <person name="Vagvolgyi C."/>
            <person name="Papp T."/>
            <person name="Martin F.M."/>
            <person name="Miettinen O."/>
            <person name="Hibbett D.S."/>
            <person name="Nagy L.G."/>
        </authorList>
    </citation>
    <scope>NUCLEOTIDE SEQUENCE [LARGE SCALE GENOMIC DNA]</scope>
    <source>
        <strain evidence="3 4">CBS 309.79</strain>
    </source>
</reference>
<dbReference type="InterPro" id="IPR051112">
    <property type="entry name" value="CWC26_splicing_factor"/>
</dbReference>